<dbReference type="OrthoDB" id="3063186at2759"/>
<evidence type="ECO:0000313" key="2">
    <source>
        <dbReference type="EMBL" id="THU82535.1"/>
    </source>
</evidence>
<protein>
    <submittedName>
        <fullName evidence="2">Uncharacterized protein</fullName>
    </submittedName>
</protein>
<name>A0A4V4HCA9_DENBC</name>
<reference evidence="2 3" key="1">
    <citation type="journal article" date="2019" name="Nat. Ecol. Evol.">
        <title>Megaphylogeny resolves global patterns of mushroom evolution.</title>
        <authorList>
            <person name="Varga T."/>
            <person name="Krizsan K."/>
            <person name="Foldi C."/>
            <person name="Dima B."/>
            <person name="Sanchez-Garcia M."/>
            <person name="Sanchez-Ramirez S."/>
            <person name="Szollosi G.J."/>
            <person name="Szarkandi J.G."/>
            <person name="Papp V."/>
            <person name="Albert L."/>
            <person name="Andreopoulos W."/>
            <person name="Angelini C."/>
            <person name="Antonin V."/>
            <person name="Barry K.W."/>
            <person name="Bougher N.L."/>
            <person name="Buchanan P."/>
            <person name="Buyck B."/>
            <person name="Bense V."/>
            <person name="Catcheside P."/>
            <person name="Chovatia M."/>
            <person name="Cooper J."/>
            <person name="Damon W."/>
            <person name="Desjardin D."/>
            <person name="Finy P."/>
            <person name="Geml J."/>
            <person name="Haridas S."/>
            <person name="Hughes K."/>
            <person name="Justo A."/>
            <person name="Karasinski D."/>
            <person name="Kautmanova I."/>
            <person name="Kiss B."/>
            <person name="Kocsube S."/>
            <person name="Kotiranta H."/>
            <person name="LaButti K.M."/>
            <person name="Lechner B.E."/>
            <person name="Liimatainen K."/>
            <person name="Lipzen A."/>
            <person name="Lukacs Z."/>
            <person name="Mihaltcheva S."/>
            <person name="Morgado L.N."/>
            <person name="Niskanen T."/>
            <person name="Noordeloos M.E."/>
            <person name="Ohm R.A."/>
            <person name="Ortiz-Santana B."/>
            <person name="Ovrebo C."/>
            <person name="Racz N."/>
            <person name="Riley R."/>
            <person name="Savchenko A."/>
            <person name="Shiryaev A."/>
            <person name="Soop K."/>
            <person name="Spirin V."/>
            <person name="Szebenyi C."/>
            <person name="Tomsovsky M."/>
            <person name="Tulloss R.E."/>
            <person name="Uehling J."/>
            <person name="Grigoriev I.V."/>
            <person name="Vagvolgyi C."/>
            <person name="Papp T."/>
            <person name="Martin F.M."/>
            <person name="Miettinen O."/>
            <person name="Hibbett D.S."/>
            <person name="Nagy L.G."/>
        </authorList>
    </citation>
    <scope>NUCLEOTIDE SEQUENCE [LARGE SCALE GENOMIC DNA]</scope>
    <source>
        <strain evidence="2 3">CBS 962.96</strain>
    </source>
</reference>
<organism evidence="2 3">
    <name type="scientific">Dendrothele bispora (strain CBS 962.96)</name>
    <dbReference type="NCBI Taxonomy" id="1314807"/>
    <lineage>
        <taxon>Eukaryota</taxon>
        <taxon>Fungi</taxon>
        <taxon>Dikarya</taxon>
        <taxon>Basidiomycota</taxon>
        <taxon>Agaricomycotina</taxon>
        <taxon>Agaricomycetes</taxon>
        <taxon>Agaricomycetidae</taxon>
        <taxon>Agaricales</taxon>
        <taxon>Agaricales incertae sedis</taxon>
        <taxon>Dendrothele</taxon>
    </lineage>
</organism>
<sequence length="192" mass="21994">MRESPFNDAQHQVLNQWAEKLLVLPEDKCNAYTKQTTLPALKKHPEFDGKLDLETKTELEWQKSMNYFFKNKRDKQKWNLLKGQSNKDNDTTSLNVSSTSPITQSSATGSTVHDKVACVKTMRAYVRQIQIIRNGRILDGEGVFKSKNKVKIETHATNMKGNTTEERMKNATKELWAAEENKVLYEAEARAS</sequence>
<accession>A0A4V4HCA9</accession>
<keyword evidence="3" id="KW-1185">Reference proteome</keyword>
<dbReference type="EMBL" id="ML179725">
    <property type="protein sequence ID" value="THU82535.1"/>
    <property type="molecule type" value="Genomic_DNA"/>
</dbReference>
<feature type="region of interest" description="Disordered" evidence="1">
    <location>
        <begin position="82"/>
        <end position="110"/>
    </location>
</feature>
<dbReference type="Proteomes" id="UP000297245">
    <property type="component" value="Unassembled WGS sequence"/>
</dbReference>
<evidence type="ECO:0000256" key="1">
    <source>
        <dbReference type="SAM" id="MobiDB-lite"/>
    </source>
</evidence>
<dbReference type="AlphaFoldDB" id="A0A4V4HCA9"/>
<gene>
    <name evidence="2" type="ORF">K435DRAFT_872221</name>
</gene>
<feature type="compositionally biased region" description="Polar residues" evidence="1">
    <location>
        <begin position="91"/>
        <end position="110"/>
    </location>
</feature>
<evidence type="ECO:0000313" key="3">
    <source>
        <dbReference type="Proteomes" id="UP000297245"/>
    </source>
</evidence>
<proteinExistence type="predicted"/>